<evidence type="ECO:0000256" key="1">
    <source>
        <dbReference type="SAM" id="MobiDB-lite"/>
    </source>
</evidence>
<dbReference type="AlphaFoldDB" id="A0A0V8QH33"/>
<comment type="caution">
    <text evidence="2">The sequence shown here is derived from an EMBL/GenBank/DDBJ whole genome shotgun (WGS) entry which is preliminary data.</text>
</comment>
<accession>A0A0V8QH33</accession>
<evidence type="ECO:0000313" key="2">
    <source>
        <dbReference type="EMBL" id="KSV59890.1"/>
    </source>
</evidence>
<reference evidence="2 3" key="1">
    <citation type="submission" date="2015-11" db="EMBL/GenBank/DDBJ databases">
        <title>Butyribacter intestini gen. nov., sp. nov., a butyric acid-producing bacterium of the family Lachnospiraceae isolated from the human faeces.</title>
        <authorList>
            <person name="Zou Y."/>
            <person name="Xue W."/>
            <person name="Luo G."/>
            <person name="Lv M."/>
        </authorList>
    </citation>
    <scope>NUCLEOTIDE SEQUENCE [LARGE SCALE GENOMIC DNA]</scope>
    <source>
        <strain evidence="2 3">ACET-33324</strain>
    </source>
</reference>
<evidence type="ECO:0000313" key="3">
    <source>
        <dbReference type="Proteomes" id="UP000054874"/>
    </source>
</evidence>
<proteinExistence type="predicted"/>
<keyword evidence="3" id="KW-1185">Reference proteome</keyword>
<name>A0A0V8QH33_9FIRM</name>
<dbReference type="Proteomes" id="UP000054874">
    <property type="component" value="Unassembled WGS sequence"/>
</dbReference>
<gene>
    <name evidence="2" type="ORF">ASU35_17805</name>
</gene>
<feature type="region of interest" description="Disordered" evidence="1">
    <location>
        <begin position="1"/>
        <end position="22"/>
    </location>
</feature>
<dbReference type="EMBL" id="LNAM01000078">
    <property type="protein sequence ID" value="KSV59890.1"/>
    <property type="molecule type" value="Genomic_DNA"/>
</dbReference>
<protein>
    <submittedName>
        <fullName evidence="2">Uncharacterized protein</fullName>
    </submittedName>
</protein>
<sequence>MNFTDSGKRLRSVAVEPQGRAMPSRAQYIARRNGQKMEEYIKNFLDNSLQNSRGTDANKIFVAKAAYGMVETAPVPIVNQE</sequence>
<organism evidence="2 3">
    <name type="scientific">Acetivibrio ethanolgignens</name>
    <dbReference type="NCBI Taxonomy" id="290052"/>
    <lineage>
        <taxon>Bacteria</taxon>
        <taxon>Bacillati</taxon>
        <taxon>Bacillota</taxon>
        <taxon>Clostridia</taxon>
        <taxon>Eubacteriales</taxon>
        <taxon>Oscillospiraceae</taxon>
        <taxon>Acetivibrio</taxon>
    </lineage>
</organism>